<evidence type="ECO:0000313" key="3">
    <source>
        <dbReference type="Proteomes" id="UP000001971"/>
    </source>
</evidence>
<evidence type="ECO:0000313" key="2">
    <source>
        <dbReference type="EMBL" id="ABG12641.1"/>
    </source>
</evidence>
<feature type="domain" description="Glycosyl transferase family 25" evidence="1">
    <location>
        <begin position="53"/>
        <end position="130"/>
    </location>
</feature>
<accession>A0A0E1NWX8</accession>
<proteinExistence type="predicted"/>
<dbReference type="InterPro" id="IPR002654">
    <property type="entry name" value="Glyco_trans_25"/>
</dbReference>
<dbReference type="PATRIC" id="fig|360102.15.peg.3707"/>
<organism evidence="2 3">
    <name type="scientific">Yersinia pestis bv. Antiqua (strain Antiqua)</name>
    <dbReference type="NCBI Taxonomy" id="360102"/>
    <lineage>
        <taxon>Bacteria</taxon>
        <taxon>Pseudomonadati</taxon>
        <taxon>Pseudomonadota</taxon>
        <taxon>Gammaproteobacteria</taxon>
        <taxon>Enterobacterales</taxon>
        <taxon>Yersiniaceae</taxon>
        <taxon>Yersinia</taxon>
    </lineage>
</organism>
<dbReference type="KEGG" id="ypa:YPA_0673"/>
<dbReference type="HOGENOM" id="CLU_1234617_0_0_6"/>
<protein>
    <recommendedName>
        <fullName evidence="1">Glycosyl transferase family 25 domain-containing protein</fullName>
    </recommendedName>
</protein>
<evidence type="ECO:0000259" key="1">
    <source>
        <dbReference type="Pfam" id="PF01755"/>
    </source>
</evidence>
<name>A0A0E1NWX8_YERPA</name>
<gene>
    <name evidence="2" type="ordered locus">YPA_0673</name>
</gene>
<reference evidence="2 3" key="1">
    <citation type="journal article" date="2006" name="J. Bacteriol.">
        <title>Complete genome sequence of Yersinia pestis strains Antiqua and Nepal516: evidence of gene reduction in an emerging pathogen.</title>
        <authorList>
            <person name="Chain P.S."/>
            <person name="Hu P."/>
            <person name="Malfatti S.A."/>
            <person name="Radnedge L."/>
            <person name="Larimer F."/>
            <person name="Vergez L.M."/>
            <person name="Worsham P."/>
            <person name="Chu M.C."/>
            <person name="Andersen G.L."/>
        </authorList>
    </citation>
    <scope>NUCLEOTIDE SEQUENCE [LARGE SCALE GENOMIC DNA]</scope>
    <source>
        <strain evidence="2 3">Antiqua</strain>
    </source>
</reference>
<dbReference type="AlphaFoldDB" id="A0A0E1NWX8"/>
<dbReference type="RefSeq" id="WP_002211333.1">
    <property type="nucleotide sequence ID" value="NC_008150.1"/>
</dbReference>
<dbReference type="GeneID" id="57977178"/>
<dbReference type="Pfam" id="PF01755">
    <property type="entry name" value="Glyco_transf_25"/>
    <property type="match status" value="1"/>
</dbReference>
<dbReference type="CDD" id="cd06532">
    <property type="entry name" value="Glyco_transf_25"/>
    <property type="match status" value="1"/>
</dbReference>
<dbReference type="Proteomes" id="UP000001971">
    <property type="component" value="Chromosome"/>
</dbReference>
<sequence length="224" mass="26508">MNENWNWSLVDKVVYINLKERTDRNEHIKKELEKVCFPPEKIIRFEAIRAGSGFIGCAKSHLAVLKMAQENNWRNILILEDDMVFEDDDETIIRTNNFLSKLNNIHWDAAFLSASYYIVNAIDDNFFKVNFAYLANSYLVNNHYYEKLINNYTESVQRLTNGESSSEYGLDSNWLKIMKIDNWYGIYPVIGYQRTDISDIEYKEIDRTHQFTRTFDKMKAYGSK</sequence>
<dbReference type="EMBL" id="CP000308">
    <property type="protein sequence ID" value="ABG12641.1"/>
    <property type="molecule type" value="Genomic_DNA"/>
</dbReference>